<dbReference type="AlphaFoldDB" id="A0A644UD84"/>
<protein>
    <recommendedName>
        <fullName evidence="3">Lipoyl-binding domain-containing protein</fullName>
    </recommendedName>
</protein>
<dbReference type="PANTHER" id="PTHR45266">
    <property type="entry name" value="OXALOACETATE DECARBOXYLASE ALPHA CHAIN"/>
    <property type="match status" value="1"/>
</dbReference>
<dbReference type="Pfam" id="PF00364">
    <property type="entry name" value="Biotin_lipoyl"/>
    <property type="match status" value="1"/>
</dbReference>
<dbReference type="PROSITE" id="PS50968">
    <property type="entry name" value="BIOTINYL_LIPOYL"/>
    <property type="match status" value="1"/>
</dbReference>
<dbReference type="InterPro" id="IPR011053">
    <property type="entry name" value="Single_hybrid_motif"/>
</dbReference>
<gene>
    <name evidence="4" type="ORF">SDC9_22705</name>
</gene>
<sequence>MPNIKQDNRTYYRQLYIKVEPGQIYAFIPGTIIDIFVKKGQKVKKGTPLCALHAMKMDNEICSPVDGIVQTINIKKDQVVSKNDVLIMISSDDVSEKQIQDKAPSKETKEKKEKK</sequence>
<keyword evidence="1" id="KW-0092">Biotin</keyword>
<evidence type="ECO:0000256" key="2">
    <source>
        <dbReference type="SAM" id="MobiDB-lite"/>
    </source>
</evidence>
<dbReference type="SUPFAM" id="SSF51230">
    <property type="entry name" value="Single hybrid motif"/>
    <property type="match status" value="1"/>
</dbReference>
<dbReference type="EMBL" id="VSSQ01000101">
    <property type="protein sequence ID" value="MPL76854.1"/>
    <property type="molecule type" value="Genomic_DNA"/>
</dbReference>
<feature type="domain" description="Lipoyl-binding" evidence="3">
    <location>
        <begin position="14"/>
        <end position="90"/>
    </location>
</feature>
<dbReference type="Gene3D" id="2.40.50.100">
    <property type="match status" value="1"/>
</dbReference>
<dbReference type="PROSITE" id="PS00188">
    <property type="entry name" value="BIOTIN"/>
    <property type="match status" value="1"/>
</dbReference>
<proteinExistence type="predicted"/>
<dbReference type="CDD" id="cd06850">
    <property type="entry name" value="biotinyl_domain"/>
    <property type="match status" value="1"/>
</dbReference>
<reference evidence="4" key="1">
    <citation type="submission" date="2019-08" db="EMBL/GenBank/DDBJ databases">
        <authorList>
            <person name="Kucharzyk K."/>
            <person name="Murdoch R.W."/>
            <person name="Higgins S."/>
            <person name="Loffler F."/>
        </authorList>
    </citation>
    <scope>NUCLEOTIDE SEQUENCE</scope>
</reference>
<evidence type="ECO:0000259" key="3">
    <source>
        <dbReference type="PROSITE" id="PS50968"/>
    </source>
</evidence>
<dbReference type="InterPro" id="IPR050709">
    <property type="entry name" value="Biotin_Carboxyl_Carrier/Decarb"/>
</dbReference>
<comment type="caution">
    <text evidence="4">The sequence shown here is derived from an EMBL/GenBank/DDBJ whole genome shotgun (WGS) entry which is preliminary data.</text>
</comment>
<dbReference type="PANTHER" id="PTHR45266:SF3">
    <property type="entry name" value="OXALOACETATE DECARBOXYLASE ALPHA CHAIN"/>
    <property type="match status" value="1"/>
</dbReference>
<name>A0A644UD84_9ZZZZ</name>
<dbReference type="InterPro" id="IPR000089">
    <property type="entry name" value="Biotin_lipoyl"/>
</dbReference>
<organism evidence="4">
    <name type="scientific">bioreactor metagenome</name>
    <dbReference type="NCBI Taxonomy" id="1076179"/>
    <lineage>
        <taxon>unclassified sequences</taxon>
        <taxon>metagenomes</taxon>
        <taxon>ecological metagenomes</taxon>
    </lineage>
</organism>
<accession>A0A644UD84</accession>
<feature type="region of interest" description="Disordered" evidence="2">
    <location>
        <begin position="94"/>
        <end position="115"/>
    </location>
</feature>
<evidence type="ECO:0000313" key="4">
    <source>
        <dbReference type="EMBL" id="MPL76854.1"/>
    </source>
</evidence>
<dbReference type="FunFam" id="2.40.50.100:FF:000003">
    <property type="entry name" value="Acetyl-CoA carboxylase biotin carboxyl carrier protein"/>
    <property type="match status" value="1"/>
</dbReference>
<dbReference type="InterPro" id="IPR001882">
    <property type="entry name" value="Biotin_BS"/>
</dbReference>
<evidence type="ECO:0000256" key="1">
    <source>
        <dbReference type="ARBA" id="ARBA00023267"/>
    </source>
</evidence>